<evidence type="ECO:0000256" key="3">
    <source>
        <dbReference type="ARBA" id="ARBA00017941"/>
    </source>
</evidence>
<feature type="domain" description="Flagellar basal-body/hook protein C-terminal" evidence="8">
    <location>
        <begin position="91"/>
        <end position="134"/>
    </location>
</feature>
<dbReference type="NCBIfam" id="TIGR01395">
    <property type="entry name" value="FlgC"/>
    <property type="match status" value="1"/>
</dbReference>
<keyword evidence="9" id="KW-0966">Cell projection</keyword>
<keyword evidence="10" id="KW-1185">Reference proteome</keyword>
<dbReference type="InterPro" id="IPR006299">
    <property type="entry name" value="FlgC"/>
</dbReference>
<evidence type="ECO:0000256" key="2">
    <source>
        <dbReference type="ARBA" id="ARBA00009677"/>
    </source>
</evidence>
<evidence type="ECO:0000313" key="9">
    <source>
        <dbReference type="EMBL" id="BDU68537.1"/>
    </source>
</evidence>
<name>A0ABM8DNK9_9BACT</name>
<evidence type="ECO:0000256" key="4">
    <source>
        <dbReference type="ARBA" id="ARBA00023143"/>
    </source>
</evidence>
<sequence>MSIPQILDIASTGMAAQRLRVQLIASNIANSETTRTKEGGPYRRKDAVFQSENLGFSGALAAAGVKVASIQTSQEPFLTRLEPGHPDADADGVVSYPNVNPVEEMVNLTEASRAYEANIAVVRAAKTMATSALEILRVQ</sequence>
<organism evidence="9 10">
    <name type="scientific">Geothrix oryzae</name>
    <dbReference type="NCBI Taxonomy" id="2927975"/>
    <lineage>
        <taxon>Bacteria</taxon>
        <taxon>Pseudomonadati</taxon>
        <taxon>Acidobacteriota</taxon>
        <taxon>Holophagae</taxon>
        <taxon>Holophagales</taxon>
        <taxon>Holophagaceae</taxon>
        <taxon>Geothrix</taxon>
    </lineage>
</organism>
<accession>A0ABM8DNK9</accession>
<evidence type="ECO:0000259" key="8">
    <source>
        <dbReference type="Pfam" id="PF06429"/>
    </source>
</evidence>
<gene>
    <name evidence="9" type="ORF">GETHOR_06380</name>
</gene>
<feature type="domain" description="Flagellar basal body rod protein N-terminal" evidence="7">
    <location>
        <begin position="7"/>
        <end position="35"/>
    </location>
</feature>
<comment type="subcellular location">
    <subcellularLocation>
        <location evidence="1 6">Bacterial flagellum basal body</location>
    </subcellularLocation>
</comment>
<dbReference type="RefSeq" id="WP_286355174.1">
    <property type="nucleotide sequence ID" value="NZ_AP027079.1"/>
</dbReference>
<evidence type="ECO:0000256" key="1">
    <source>
        <dbReference type="ARBA" id="ARBA00004117"/>
    </source>
</evidence>
<dbReference type="PROSITE" id="PS00588">
    <property type="entry name" value="FLAGELLA_BB_ROD"/>
    <property type="match status" value="1"/>
</dbReference>
<dbReference type="Pfam" id="PF06429">
    <property type="entry name" value="Flg_bbr_C"/>
    <property type="match status" value="1"/>
</dbReference>
<dbReference type="PANTHER" id="PTHR30435:SF2">
    <property type="entry name" value="FLAGELLAR BASAL-BODY ROD PROTEIN FLGC"/>
    <property type="match status" value="1"/>
</dbReference>
<reference evidence="10" key="1">
    <citation type="journal article" date="2023" name="Int. J. Syst. Evol. Microbiol.">
        <title>Mesoterricola silvestris gen. nov., sp. nov., Mesoterricola sediminis sp. nov., Geothrix oryzae sp. nov., Geothrix edaphica sp. nov., Geothrix rubra sp. nov., and Geothrix limicola sp. nov., six novel members of Acidobacteriota isolated from soils.</title>
        <authorList>
            <person name="Itoh H."/>
            <person name="Sugisawa Y."/>
            <person name="Mise K."/>
            <person name="Xu Z."/>
            <person name="Kuniyasu M."/>
            <person name="Ushijima N."/>
            <person name="Kawano K."/>
            <person name="Kobayashi E."/>
            <person name="Shiratori Y."/>
            <person name="Masuda Y."/>
            <person name="Senoo K."/>
        </authorList>
    </citation>
    <scope>NUCLEOTIDE SEQUENCE [LARGE SCALE GENOMIC DNA]</scope>
    <source>
        <strain evidence="10">Red222</strain>
    </source>
</reference>
<evidence type="ECO:0000259" key="7">
    <source>
        <dbReference type="Pfam" id="PF00460"/>
    </source>
</evidence>
<dbReference type="PANTHER" id="PTHR30435">
    <property type="entry name" value="FLAGELLAR PROTEIN"/>
    <property type="match status" value="1"/>
</dbReference>
<evidence type="ECO:0000256" key="6">
    <source>
        <dbReference type="RuleBase" id="RU362062"/>
    </source>
</evidence>
<proteinExistence type="inferred from homology"/>
<dbReference type="InterPro" id="IPR019776">
    <property type="entry name" value="Flagellar_basal_body_rod_CS"/>
</dbReference>
<protein>
    <recommendedName>
        <fullName evidence="3 6">Flagellar basal-body rod protein FlgC</fullName>
    </recommendedName>
</protein>
<comment type="subunit">
    <text evidence="5 6">The basal body constitutes a major portion of the flagellar organelle and consists of four rings (L,P,S, and M) mounted on a central rod. The rod consists of about 26 subunits of FlgG in the distal portion, and FlgB, FlgC and FlgF are thought to build up the proximal portion of the rod with about 6 subunits each.</text>
</comment>
<dbReference type="Proteomes" id="UP001242010">
    <property type="component" value="Chromosome"/>
</dbReference>
<comment type="similarity">
    <text evidence="2">Belongs to the flagella basal body rod proteins family.</text>
</comment>
<dbReference type="InterPro" id="IPR001444">
    <property type="entry name" value="Flag_bb_rod_N"/>
</dbReference>
<evidence type="ECO:0000256" key="5">
    <source>
        <dbReference type="ARBA" id="ARBA00025933"/>
    </source>
</evidence>
<dbReference type="Pfam" id="PF00460">
    <property type="entry name" value="Flg_bb_rod"/>
    <property type="match status" value="1"/>
</dbReference>
<dbReference type="EMBL" id="AP027079">
    <property type="protein sequence ID" value="BDU68537.1"/>
    <property type="molecule type" value="Genomic_DNA"/>
</dbReference>
<keyword evidence="4 6" id="KW-0975">Bacterial flagellum</keyword>
<evidence type="ECO:0000313" key="10">
    <source>
        <dbReference type="Proteomes" id="UP001242010"/>
    </source>
</evidence>
<keyword evidence="9" id="KW-0282">Flagellum</keyword>
<dbReference type="InterPro" id="IPR010930">
    <property type="entry name" value="Flg_bb/hook_C_dom"/>
</dbReference>
<keyword evidence="9" id="KW-0969">Cilium</keyword>